<evidence type="ECO:0000259" key="4">
    <source>
        <dbReference type="PROSITE" id="PS50174"/>
    </source>
</evidence>
<feature type="compositionally biased region" description="Acidic residues" evidence="2">
    <location>
        <begin position="260"/>
        <end position="271"/>
    </location>
</feature>
<feature type="region of interest" description="Disordered" evidence="2">
    <location>
        <begin position="469"/>
        <end position="490"/>
    </location>
</feature>
<dbReference type="AlphaFoldDB" id="A0ABD2XEA5"/>
<feature type="compositionally biased region" description="Basic and acidic residues" evidence="2">
    <location>
        <begin position="37"/>
        <end position="51"/>
    </location>
</feature>
<dbReference type="InterPro" id="IPR008984">
    <property type="entry name" value="SMAD_FHA_dom_sf"/>
</dbReference>
<dbReference type="SMART" id="SM00240">
    <property type="entry name" value="FHA"/>
    <property type="match status" value="1"/>
</dbReference>
<dbReference type="Proteomes" id="UP001627154">
    <property type="component" value="Unassembled WGS sequence"/>
</dbReference>
<reference evidence="5 6" key="1">
    <citation type="journal article" date="2024" name="bioRxiv">
        <title>A reference genome for Trichogramma kaykai: A tiny desert-dwelling parasitoid wasp with competing sex-ratio distorters.</title>
        <authorList>
            <person name="Culotta J."/>
            <person name="Lindsey A.R."/>
        </authorList>
    </citation>
    <scope>NUCLEOTIDE SEQUENCE [LARGE SCALE GENOMIC DNA]</scope>
    <source>
        <strain evidence="5 6">KSX58</strain>
    </source>
</reference>
<dbReference type="Gene3D" id="2.60.200.20">
    <property type="match status" value="1"/>
</dbReference>
<dbReference type="InterPro" id="IPR000467">
    <property type="entry name" value="G_patch_dom"/>
</dbReference>
<feature type="region of interest" description="Disordered" evidence="2">
    <location>
        <begin position="22"/>
        <end position="51"/>
    </location>
</feature>
<evidence type="ECO:0000256" key="1">
    <source>
        <dbReference type="SAM" id="Coils"/>
    </source>
</evidence>
<feature type="domain" description="G-patch" evidence="4">
    <location>
        <begin position="596"/>
        <end position="642"/>
    </location>
</feature>
<dbReference type="PROSITE" id="PS50174">
    <property type="entry name" value="G_PATCH"/>
    <property type="match status" value="2"/>
</dbReference>
<feature type="domain" description="FHA" evidence="3">
    <location>
        <begin position="324"/>
        <end position="375"/>
    </location>
</feature>
<feature type="domain" description="G-patch" evidence="4">
    <location>
        <begin position="494"/>
        <end position="540"/>
    </location>
</feature>
<dbReference type="InterPro" id="IPR000253">
    <property type="entry name" value="FHA_dom"/>
</dbReference>
<sequence>MYFEVHANYAIISTSTIEDNKMEAEERITSAESESDSELKDSAEEPKEQSCILSKEKIEIATIDDDKMEAEERITTSVESGSNLEIKDFAEELKGYPHVLEYIDKLHSYIKKQNEEIKLLRQNSQVQEDESDSSSIKSIPITADQSDEVIFIGEIKTSQVDSTKSFIDEIKEAAEMSVQQTGFVYDENSGLYYDHKTGYYYDPKSRLYYDGKTGIYFYYDNEKKEFKFHSQIDISKNKPDKKSSKKKNKKNDKVDAIDREDGELTDSDSEMEVCEEDTTDLHYEDVEMVRHSSEIDPCMRIIVTETDIPNLKIGSLFIVSCKGGSIGREGDHSVIIPDINISKHHAVFRYDESEKLYNIVDLGSRNGTSLDGKRLSAAKQESEPTQVMHGSILQLSKTKLLCHIHSGYDTCEQCEPGLIQSEKVTNSIITPSTKTLHQLELRRLKNKFGIKDEESELPSNSNYIDRAQKRRDCVGSSSDSVKTEQSSVDKSIPKDNIGFKLLSKMGWSDGESLGKNNDGLLEPVQVSQNVERAGLGAINVPKKTTEVTKKDKKKKKILEKTKFRYEQIPDSPQPKPVASQDIVKTEQSSLDVSISKENKGFKLLSKMGWSEGTSLGKNNDGLLEPVQLCKNLERTGLGADKTTVKKKKFSENNKHRIQINFKTGKSDCDSNE</sequence>
<name>A0ABD2XEA5_9HYME</name>
<dbReference type="SUPFAM" id="SSF49879">
    <property type="entry name" value="SMAD/FHA domain"/>
    <property type="match status" value="1"/>
</dbReference>
<proteinExistence type="predicted"/>
<dbReference type="EMBL" id="JBJJXI010000032">
    <property type="protein sequence ID" value="KAL3403001.1"/>
    <property type="molecule type" value="Genomic_DNA"/>
</dbReference>
<evidence type="ECO:0000313" key="6">
    <source>
        <dbReference type="Proteomes" id="UP001627154"/>
    </source>
</evidence>
<evidence type="ECO:0008006" key="7">
    <source>
        <dbReference type="Google" id="ProtNLM"/>
    </source>
</evidence>
<dbReference type="InterPro" id="IPR053027">
    <property type="entry name" value="AGGF1"/>
</dbReference>
<gene>
    <name evidence="5" type="ORF">TKK_004149</name>
</gene>
<keyword evidence="6" id="KW-1185">Reference proteome</keyword>
<protein>
    <recommendedName>
        <fullName evidence="7">Angiogenic factor with G patch and FHA domains 1</fullName>
    </recommendedName>
</protein>
<accession>A0ABD2XEA5</accession>
<dbReference type="PROSITE" id="PS50006">
    <property type="entry name" value="FHA_DOMAIN"/>
    <property type="match status" value="1"/>
</dbReference>
<feature type="region of interest" description="Disordered" evidence="2">
    <location>
        <begin position="235"/>
        <end position="271"/>
    </location>
</feature>
<evidence type="ECO:0000259" key="3">
    <source>
        <dbReference type="PROSITE" id="PS50006"/>
    </source>
</evidence>
<keyword evidence="1" id="KW-0175">Coiled coil</keyword>
<dbReference type="SMART" id="SM00443">
    <property type="entry name" value="G_patch"/>
    <property type="match status" value="2"/>
</dbReference>
<feature type="coiled-coil region" evidence="1">
    <location>
        <begin position="103"/>
        <end position="130"/>
    </location>
</feature>
<dbReference type="InterPro" id="IPR041591">
    <property type="entry name" value="OCRE"/>
</dbReference>
<dbReference type="Pfam" id="PF00498">
    <property type="entry name" value="FHA"/>
    <property type="match status" value="1"/>
</dbReference>
<evidence type="ECO:0000313" key="5">
    <source>
        <dbReference type="EMBL" id="KAL3403001.1"/>
    </source>
</evidence>
<feature type="compositionally biased region" description="Polar residues" evidence="2">
    <location>
        <begin position="475"/>
        <end position="489"/>
    </location>
</feature>
<dbReference type="Pfam" id="PF17780">
    <property type="entry name" value="OCRE"/>
    <property type="match status" value="1"/>
</dbReference>
<evidence type="ECO:0000256" key="2">
    <source>
        <dbReference type="SAM" id="MobiDB-lite"/>
    </source>
</evidence>
<comment type="caution">
    <text evidence="5">The sequence shown here is derived from an EMBL/GenBank/DDBJ whole genome shotgun (WGS) entry which is preliminary data.</text>
</comment>
<dbReference type="Pfam" id="PF01585">
    <property type="entry name" value="G-patch"/>
    <property type="match status" value="2"/>
</dbReference>
<dbReference type="PANTHER" id="PTHR23106:SF24">
    <property type="entry name" value="ANGIOGENIC FACTOR WITH G PATCH AND FHA DOMAINS 1"/>
    <property type="match status" value="1"/>
</dbReference>
<dbReference type="InterPro" id="IPR035624">
    <property type="entry name" value="AGGF1_OCRE"/>
</dbReference>
<dbReference type="CDD" id="cd16164">
    <property type="entry name" value="OCRE_VG5Q"/>
    <property type="match status" value="1"/>
</dbReference>
<dbReference type="PANTHER" id="PTHR23106">
    <property type="entry name" value="ANGIOGENIC FACTOR WITH G PATCH AND FHA DOMAINS 1"/>
    <property type="match status" value="1"/>
</dbReference>
<organism evidence="5 6">
    <name type="scientific">Trichogramma kaykai</name>
    <dbReference type="NCBI Taxonomy" id="54128"/>
    <lineage>
        <taxon>Eukaryota</taxon>
        <taxon>Metazoa</taxon>
        <taxon>Ecdysozoa</taxon>
        <taxon>Arthropoda</taxon>
        <taxon>Hexapoda</taxon>
        <taxon>Insecta</taxon>
        <taxon>Pterygota</taxon>
        <taxon>Neoptera</taxon>
        <taxon>Endopterygota</taxon>
        <taxon>Hymenoptera</taxon>
        <taxon>Apocrita</taxon>
        <taxon>Proctotrupomorpha</taxon>
        <taxon>Chalcidoidea</taxon>
        <taxon>Trichogrammatidae</taxon>
        <taxon>Trichogramma</taxon>
    </lineage>
</organism>